<keyword evidence="2" id="KW-0902">Two-component regulatory system</keyword>
<reference evidence="11" key="1">
    <citation type="journal article" date="2019" name="Int. J. Syst. Evol. Microbiol.">
        <title>The Global Catalogue of Microorganisms (GCM) 10K type strain sequencing project: providing services to taxonomists for standard genome sequencing and annotation.</title>
        <authorList>
            <consortium name="The Broad Institute Genomics Platform"/>
            <consortium name="The Broad Institute Genome Sequencing Center for Infectious Disease"/>
            <person name="Wu L."/>
            <person name="Ma J."/>
        </authorList>
    </citation>
    <scope>NUCLEOTIDE SEQUENCE [LARGE SCALE GENOMIC DNA]</scope>
    <source>
        <strain evidence="11">JCM 6833</strain>
    </source>
</reference>
<evidence type="ECO:0000313" key="10">
    <source>
        <dbReference type="EMBL" id="GAA2625187.1"/>
    </source>
</evidence>
<feature type="DNA-binding region" description="OmpR/PhoB-type" evidence="7">
    <location>
        <begin position="148"/>
        <end position="246"/>
    </location>
</feature>
<dbReference type="SMART" id="SM00448">
    <property type="entry name" value="REC"/>
    <property type="match status" value="1"/>
</dbReference>
<keyword evidence="4 7" id="KW-0238">DNA-binding</keyword>
<dbReference type="SUPFAM" id="SSF52172">
    <property type="entry name" value="CheY-like"/>
    <property type="match status" value="1"/>
</dbReference>
<dbReference type="PANTHER" id="PTHR48111:SF1">
    <property type="entry name" value="TWO-COMPONENT RESPONSE REGULATOR ORR33"/>
    <property type="match status" value="1"/>
</dbReference>
<keyword evidence="11" id="KW-1185">Reference proteome</keyword>
<dbReference type="InterPro" id="IPR011006">
    <property type="entry name" value="CheY-like_superfamily"/>
</dbReference>
<evidence type="ECO:0000256" key="7">
    <source>
        <dbReference type="PROSITE-ProRule" id="PRU01091"/>
    </source>
</evidence>
<comment type="caution">
    <text evidence="6">Lacks conserved residue(s) required for the propagation of feature annotation.</text>
</comment>
<dbReference type="PROSITE" id="PS51755">
    <property type="entry name" value="OMPR_PHOB"/>
    <property type="match status" value="1"/>
</dbReference>
<dbReference type="InterPro" id="IPR039420">
    <property type="entry name" value="WalR-like"/>
</dbReference>
<dbReference type="Gene3D" id="1.10.10.10">
    <property type="entry name" value="Winged helix-like DNA-binding domain superfamily/Winged helix DNA-binding domain"/>
    <property type="match status" value="1"/>
</dbReference>
<evidence type="ECO:0000259" key="8">
    <source>
        <dbReference type="PROSITE" id="PS50110"/>
    </source>
</evidence>
<gene>
    <name evidence="10" type="ORF">GCM10010411_72240</name>
</gene>
<dbReference type="SUPFAM" id="SSF46894">
    <property type="entry name" value="C-terminal effector domain of the bipartite response regulators"/>
    <property type="match status" value="1"/>
</dbReference>
<dbReference type="Gene3D" id="3.40.50.2300">
    <property type="match status" value="1"/>
</dbReference>
<evidence type="ECO:0000259" key="9">
    <source>
        <dbReference type="PROSITE" id="PS51755"/>
    </source>
</evidence>
<dbReference type="SMART" id="SM00862">
    <property type="entry name" value="Trans_reg_C"/>
    <property type="match status" value="1"/>
</dbReference>
<evidence type="ECO:0000256" key="5">
    <source>
        <dbReference type="ARBA" id="ARBA00023163"/>
    </source>
</evidence>
<protein>
    <submittedName>
        <fullName evidence="10">Response regulator transcription factor</fullName>
    </submittedName>
</protein>
<accession>A0ABP6CWB4</accession>
<keyword evidence="1" id="KW-0597">Phosphoprotein</keyword>
<name>A0ABP6CWB4_9ACTN</name>
<dbReference type="CDD" id="cd00383">
    <property type="entry name" value="trans_reg_C"/>
    <property type="match status" value="1"/>
</dbReference>
<evidence type="ECO:0000256" key="4">
    <source>
        <dbReference type="ARBA" id="ARBA00023125"/>
    </source>
</evidence>
<dbReference type="Pfam" id="PF00486">
    <property type="entry name" value="Trans_reg_C"/>
    <property type="match status" value="1"/>
</dbReference>
<dbReference type="EMBL" id="BAAATD010000012">
    <property type="protein sequence ID" value="GAA2625187.1"/>
    <property type="molecule type" value="Genomic_DNA"/>
</dbReference>
<evidence type="ECO:0000256" key="3">
    <source>
        <dbReference type="ARBA" id="ARBA00023015"/>
    </source>
</evidence>
<dbReference type="InterPro" id="IPR001789">
    <property type="entry name" value="Sig_transdc_resp-reg_receiver"/>
</dbReference>
<evidence type="ECO:0000256" key="6">
    <source>
        <dbReference type="PROSITE-ProRule" id="PRU00169"/>
    </source>
</evidence>
<feature type="domain" description="OmpR/PhoB-type" evidence="9">
    <location>
        <begin position="148"/>
        <end position="246"/>
    </location>
</feature>
<dbReference type="PANTHER" id="PTHR48111">
    <property type="entry name" value="REGULATOR OF RPOS"/>
    <property type="match status" value="1"/>
</dbReference>
<feature type="domain" description="Response regulatory" evidence="8">
    <location>
        <begin position="25"/>
        <end position="138"/>
    </location>
</feature>
<dbReference type="Pfam" id="PF00072">
    <property type="entry name" value="Response_reg"/>
    <property type="match status" value="1"/>
</dbReference>
<evidence type="ECO:0000256" key="1">
    <source>
        <dbReference type="ARBA" id="ARBA00022553"/>
    </source>
</evidence>
<keyword evidence="3" id="KW-0805">Transcription regulation</keyword>
<proteinExistence type="predicted"/>
<keyword evidence="5" id="KW-0804">Transcription</keyword>
<evidence type="ECO:0000256" key="2">
    <source>
        <dbReference type="ARBA" id="ARBA00023012"/>
    </source>
</evidence>
<dbReference type="InterPro" id="IPR016032">
    <property type="entry name" value="Sig_transdc_resp-reg_C-effctor"/>
</dbReference>
<dbReference type="InterPro" id="IPR001867">
    <property type="entry name" value="OmpR/PhoB-type_DNA-bd"/>
</dbReference>
<dbReference type="Proteomes" id="UP001501509">
    <property type="component" value="Unassembled WGS sequence"/>
</dbReference>
<comment type="caution">
    <text evidence="10">The sequence shown here is derived from an EMBL/GenBank/DDBJ whole genome shotgun (WGS) entry which is preliminary data.</text>
</comment>
<organism evidence="10 11">
    <name type="scientific">Actinomadura fulvescens</name>
    <dbReference type="NCBI Taxonomy" id="46160"/>
    <lineage>
        <taxon>Bacteria</taxon>
        <taxon>Bacillati</taxon>
        <taxon>Actinomycetota</taxon>
        <taxon>Actinomycetes</taxon>
        <taxon>Streptosporangiales</taxon>
        <taxon>Thermomonosporaceae</taxon>
        <taxon>Actinomadura</taxon>
    </lineage>
</organism>
<dbReference type="InterPro" id="IPR036388">
    <property type="entry name" value="WH-like_DNA-bd_sf"/>
</dbReference>
<evidence type="ECO:0000313" key="11">
    <source>
        <dbReference type="Proteomes" id="UP001501509"/>
    </source>
</evidence>
<dbReference type="PROSITE" id="PS50110">
    <property type="entry name" value="RESPONSE_REGULATORY"/>
    <property type="match status" value="1"/>
</dbReference>
<sequence>MTAMTDQAAKVAGFLTAPEPVHVPLLLVADPDERLGHELVLAMAELGIEVSVSTDGAGALLRTGALHPDIVLLAANITAVDPVTFVRTVRQNMSTPVIVGVGPDDADDAVKALAAGANVCVARPYRLPELLPLIQGIRGEGAPGEVGSPTQTCGPITLDPVSHVVRVGGEVVQMPLREFELLHYMMLNADRAVSREQIQNHVWKAEKLITNTINVHVRRLREKLGDDPENPKIILTVRGVGYRLTTGTG</sequence>